<dbReference type="InterPro" id="IPR029479">
    <property type="entry name" value="Nitroreductase"/>
</dbReference>
<proteinExistence type="predicted"/>
<dbReference type="SUPFAM" id="SSF55469">
    <property type="entry name" value="FMN-dependent nitroreductase-like"/>
    <property type="match status" value="1"/>
</dbReference>
<dbReference type="CDD" id="cd02150">
    <property type="entry name" value="nitroreductase"/>
    <property type="match status" value="1"/>
</dbReference>
<dbReference type="Gene3D" id="3.40.109.10">
    <property type="entry name" value="NADH Oxidase"/>
    <property type="match status" value="1"/>
</dbReference>
<dbReference type="AlphaFoldDB" id="A0A7C4AGY7"/>
<evidence type="ECO:0000256" key="2">
    <source>
        <dbReference type="ARBA" id="ARBA00022643"/>
    </source>
</evidence>
<dbReference type="PANTHER" id="PTHR23026">
    <property type="entry name" value="NADPH NITROREDUCTASE"/>
    <property type="match status" value="1"/>
</dbReference>
<dbReference type="GO" id="GO:0016491">
    <property type="term" value="F:oxidoreductase activity"/>
    <property type="evidence" value="ECO:0007669"/>
    <property type="project" value="UniProtKB-KW"/>
</dbReference>
<dbReference type="InterPro" id="IPR050627">
    <property type="entry name" value="Nitroreductase/BluB"/>
</dbReference>
<protein>
    <submittedName>
        <fullName evidence="5">Nitroreductase family protein</fullName>
    </submittedName>
</protein>
<reference evidence="5" key="1">
    <citation type="journal article" date="2020" name="mSystems">
        <title>Genome- and Community-Level Interaction Insights into Carbon Utilization and Element Cycling Functions of Hydrothermarchaeota in Hydrothermal Sediment.</title>
        <authorList>
            <person name="Zhou Z."/>
            <person name="Liu Y."/>
            <person name="Xu W."/>
            <person name="Pan J."/>
            <person name="Luo Z.H."/>
            <person name="Li M."/>
        </authorList>
    </citation>
    <scope>NUCLEOTIDE SEQUENCE [LARGE SCALE GENOMIC DNA]</scope>
    <source>
        <strain evidence="5">SpSt-413</strain>
    </source>
</reference>
<dbReference type="Pfam" id="PF00881">
    <property type="entry name" value="Nitroreductase"/>
    <property type="match status" value="2"/>
</dbReference>
<accession>A0A7C4AGY7</accession>
<dbReference type="PANTHER" id="PTHR23026:SF90">
    <property type="entry name" value="IODOTYROSINE DEIODINASE 1"/>
    <property type="match status" value="1"/>
</dbReference>
<sequence>MDALECIFTRRSIRKFTAEPVAPELIETALQAAMSAPSAGNAQPWHYVLITDRARLDAVPGFHPYAAMTRQAQAAVLVCADPALEKYPGYWPIDCSAAVQNLLLALHAQGLGAVWVGVYPEKDRMENFRKLLGMPENIIPHSFVPIGRPDMPSHRADRFRPERIHKNEW</sequence>
<keyword evidence="1" id="KW-0285">Flavoprotein</keyword>
<evidence type="ECO:0000256" key="1">
    <source>
        <dbReference type="ARBA" id="ARBA00022630"/>
    </source>
</evidence>
<evidence type="ECO:0000256" key="3">
    <source>
        <dbReference type="ARBA" id="ARBA00023002"/>
    </source>
</evidence>
<feature type="domain" description="Nitroreductase" evidence="4">
    <location>
        <begin position="8"/>
        <end position="56"/>
    </location>
</feature>
<keyword evidence="2" id="KW-0288">FMN</keyword>
<comment type="caution">
    <text evidence="5">The sequence shown here is derived from an EMBL/GenBank/DDBJ whole genome shotgun (WGS) entry which is preliminary data.</text>
</comment>
<organism evidence="5">
    <name type="scientific">Fundidesulfovibrio putealis</name>
    <dbReference type="NCBI Taxonomy" id="270496"/>
    <lineage>
        <taxon>Bacteria</taxon>
        <taxon>Pseudomonadati</taxon>
        <taxon>Thermodesulfobacteriota</taxon>
        <taxon>Desulfovibrionia</taxon>
        <taxon>Desulfovibrionales</taxon>
        <taxon>Desulfovibrionaceae</taxon>
        <taxon>Fundidesulfovibrio</taxon>
    </lineage>
</organism>
<gene>
    <name evidence="5" type="ORF">ENR59_06180</name>
</gene>
<dbReference type="EMBL" id="DSRP01000430">
    <property type="protein sequence ID" value="HGG92526.1"/>
    <property type="molecule type" value="Genomic_DNA"/>
</dbReference>
<name>A0A7C4AGY7_9BACT</name>
<feature type="domain" description="Nitroreductase" evidence="4">
    <location>
        <begin position="73"/>
        <end position="147"/>
    </location>
</feature>
<keyword evidence="3" id="KW-0560">Oxidoreductase</keyword>
<evidence type="ECO:0000259" key="4">
    <source>
        <dbReference type="Pfam" id="PF00881"/>
    </source>
</evidence>
<dbReference type="InterPro" id="IPR000415">
    <property type="entry name" value="Nitroreductase-like"/>
</dbReference>
<evidence type="ECO:0000313" key="5">
    <source>
        <dbReference type="EMBL" id="HGG92526.1"/>
    </source>
</evidence>